<protein>
    <recommendedName>
        <fullName evidence="4">Phage shock protein A</fullName>
    </recommendedName>
</protein>
<dbReference type="RefSeq" id="WP_094453976.1">
    <property type="nucleotide sequence ID" value="NZ_NOXU01000022.1"/>
</dbReference>
<evidence type="ECO:0008006" key="4">
    <source>
        <dbReference type="Google" id="ProtNLM"/>
    </source>
</evidence>
<dbReference type="EMBL" id="NOXU01000022">
    <property type="protein sequence ID" value="OYQ36405.1"/>
    <property type="molecule type" value="Genomic_DNA"/>
</dbReference>
<feature type="region of interest" description="Disordered" evidence="1">
    <location>
        <begin position="205"/>
        <end position="226"/>
    </location>
</feature>
<accession>A0A255Z675</accession>
<name>A0A255Z675_9PROT</name>
<comment type="caution">
    <text evidence="2">The sequence shown here is derived from an EMBL/GenBank/DDBJ whole genome shotgun (WGS) entry which is preliminary data.</text>
</comment>
<feature type="region of interest" description="Disordered" evidence="1">
    <location>
        <begin position="254"/>
        <end position="274"/>
    </location>
</feature>
<organism evidence="2 3">
    <name type="scientific">Niveispirillum lacus</name>
    <dbReference type="NCBI Taxonomy" id="1981099"/>
    <lineage>
        <taxon>Bacteria</taxon>
        <taxon>Pseudomonadati</taxon>
        <taxon>Pseudomonadota</taxon>
        <taxon>Alphaproteobacteria</taxon>
        <taxon>Rhodospirillales</taxon>
        <taxon>Azospirillaceae</taxon>
        <taxon>Niveispirillum</taxon>
    </lineage>
</organism>
<dbReference type="AlphaFoldDB" id="A0A255Z675"/>
<proteinExistence type="predicted"/>
<evidence type="ECO:0000313" key="2">
    <source>
        <dbReference type="EMBL" id="OYQ36405.1"/>
    </source>
</evidence>
<dbReference type="OrthoDB" id="5765304at2"/>
<evidence type="ECO:0000313" key="3">
    <source>
        <dbReference type="Proteomes" id="UP000216998"/>
    </source>
</evidence>
<keyword evidence="3" id="KW-1185">Reference proteome</keyword>
<dbReference type="Proteomes" id="UP000216998">
    <property type="component" value="Unassembled WGS sequence"/>
</dbReference>
<reference evidence="2 3" key="1">
    <citation type="submission" date="2017-07" db="EMBL/GenBank/DDBJ databases">
        <title>Niveispirillum cyanobacteriorum sp. nov., isolated from cyanobacterial aggregates in a eutrophic lake.</title>
        <authorList>
            <person name="Cai H."/>
        </authorList>
    </citation>
    <scope>NUCLEOTIDE SEQUENCE [LARGE SCALE GENOMIC DNA]</scope>
    <source>
        <strain evidence="3">TH1-14</strain>
    </source>
</reference>
<evidence type="ECO:0000256" key="1">
    <source>
        <dbReference type="SAM" id="MobiDB-lite"/>
    </source>
</evidence>
<gene>
    <name evidence="2" type="ORF">CHU95_04000</name>
</gene>
<sequence>MMQFFRTLLGVKGEKVGRQVVDALVAMDPKSASVAQLRVMEADLDKAGKLLTNLRAEMQRERKEAVEARENYDRRLAAAEHLNSLLATAEGERKASLEASLAKLLAQLEELESEVAIEQREADEAEALVAEAEVAYREKASALTEAKSALAKAERDMQRASIQEERERERANRAAQVAGLRDDGGSKLNTAIDAMTRRANEARANAEAARMKAQALGDLSRKSSDDMGDADIQAALAAVGKGGGPALSVHERLARLKSPSQQAAPLAITDKWSK</sequence>